<feature type="compositionally biased region" description="Basic and acidic residues" evidence="2">
    <location>
        <begin position="1"/>
        <end position="21"/>
    </location>
</feature>
<protein>
    <submittedName>
        <fullName evidence="3">Uncharacterized protein</fullName>
    </submittedName>
</protein>
<dbReference type="AlphaFoldDB" id="A0A4C1Y9P2"/>
<reference evidence="3 4" key="1">
    <citation type="journal article" date="2019" name="Commun. Biol.">
        <title>The bagworm genome reveals a unique fibroin gene that provides high tensile strength.</title>
        <authorList>
            <person name="Kono N."/>
            <person name="Nakamura H."/>
            <person name="Ohtoshi R."/>
            <person name="Tomita M."/>
            <person name="Numata K."/>
            <person name="Arakawa K."/>
        </authorList>
    </citation>
    <scope>NUCLEOTIDE SEQUENCE [LARGE SCALE GENOMIC DNA]</scope>
</reference>
<feature type="region of interest" description="Disordered" evidence="2">
    <location>
        <begin position="1"/>
        <end position="28"/>
    </location>
</feature>
<dbReference type="EMBL" id="BGZK01001152">
    <property type="protein sequence ID" value="GBP72658.1"/>
    <property type="molecule type" value="Genomic_DNA"/>
</dbReference>
<dbReference type="OrthoDB" id="10026072at2759"/>
<comment type="caution">
    <text evidence="3">The sequence shown here is derived from an EMBL/GenBank/DDBJ whole genome shotgun (WGS) entry which is preliminary data.</text>
</comment>
<organism evidence="3 4">
    <name type="scientific">Eumeta variegata</name>
    <name type="common">Bagworm moth</name>
    <name type="synonym">Eumeta japonica</name>
    <dbReference type="NCBI Taxonomy" id="151549"/>
    <lineage>
        <taxon>Eukaryota</taxon>
        <taxon>Metazoa</taxon>
        <taxon>Ecdysozoa</taxon>
        <taxon>Arthropoda</taxon>
        <taxon>Hexapoda</taxon>
        <taxon>Insecta</taxon>
        <taxon>Pterygota</taxon>
        <taxon>Neoptera</taxon>
        <taxon>Endopterygota</taxon>
        <taxon>Lepidoptera</taxon>
        <taxon>Glossata</taxon>
        <taxon>Ditrysia</taxon>
        <taxon>Tineoidea</taxon>
        <taxon>Psychidae</taxon>
        <taxon>Oiketicinae</taxon>
        <taxon>Eumeta</taxon>
    </lineage>
</organism>
<evidence type="ECO:0000313" key="3">
    <source>
        <dbReference type="EMBL" id="GBP72658.1"/>
    </source>
</evidence>
<dbReference type="Gene3D" id="3.60.10.10">
    <property type="entry name" value="Endonuclease/exonuclease/phosphatase"/>
    <property type="match status" value="1"/>
</dbReference>
<feature type="coiled-coil region" evidence="1">
    <location>
        <begin position="125"/>
        <end position="152"/>
    </location>
</feature>
<keyword evidence="4" id="KW-1185">Reference proteome</keyword>
<evidence type="ECO:0000313" key="4">
    <source>
        <dbReference type="Proteomes" id="UP000299102"/>
    </source>
</evidence>
<name>A0A4C1Y9P2_EUMVA</name>
<proteinExistence type="predicted"/>
<dbReference type="Proteomes" id="UP000299102">
    <property type="component" value="Unassembled WGS sequence"/>
</dbReference>
<sequence>MRRASTEARSRVSRGDNRFEETYSQGQERYESQRCATEGCAGRATRRHVLRFCSLFAVSAVSSDSNAEECTKKEGLTTSTKAQLMDRADKAVSAIAQIATGDTSKLNKNDIRDINMWGQEVLAVVAQFDLELAEMELEVAKHKLEAAKARAYAGVLKIGKGAPPKPLPATREPVIAIYPASVENAKTAEETKKIFKSSVDPAQMNIQVDKIKKIGNAGVIVQTTNMEGARKIKENPALTKAGLKIGEPKQNSPLVKFGNMDSDIGFDKFLEELAAQNNMGEEWSLEQLAKHCKLAFKKRRRGFPEASYVVECSSELRKQLINIGQVYIGWNRLEVTAYIDVTCCAKCQMHGHPESIGQINLQGARDATDEIFASARELGLDLLAVQEHYQRANTRFMQASQAAVAAVVVSGERTACAFLSELSNDYCSCAHVQTNA</sequence>
<gene>
    <name evidence="3" type="ORF">EVAR_83168_1</name>
</gene>
<dbReference type="InterPro" id="IPR036691">
    <property type="entry name" value="Endo/exonu/phosph_ase_sf"/>
</dbReference>
<evidence type="ECO:0000256" key="2">
    <source>
        <dbReference type="SAM" id="MobiDB-lite"/>
    </source>
</evidence>
<accession>A0A4C1Y9P2</accession>
<evidence type="ECO:0000256" key="1">
    <source>
        <dbReference type="SAM" id="Coils"/>
    </source>
</evidence>
<keyword evidence="1" id="KW-0175">Coiled coil</keyword>